<dbReference type="InterPro" id="IPR051788">
    <property type="entry name" value="MFS_Transporter"/>
</dbReference>
<evidence type="ECO:0000313" key="10">
    <source>
        <dbReference type="Proteomes" id="UP001596110"/>
    </source>
</evidence>
<feature type="transmembrane region" description="Helical" evidence="7">
    <location>
        <begin position="72"/>
        <end position="90"/>
    </location>
</feature>
<evidence type="ECO:0000256" key="3">
    <source>
        <dbReference type="ARBA" id="ARBA00022448"/>
    </source>
</evidence>
<evidence type="ECO:0000313" key="9">
    <source>
        <dbReference type="EMBL" id="MFC5631754.1"/>
    </source>
</evidence>
<feature type="domain" description="Major facilitator superfamily (MFS) profile" evidence="8">
    <location>
        <begin position="1"/>
        <end position="383"/>
    </location>
</feature>
<comment type="subcellular location">
    <subcellularLocation>
        <location evidence="1">Cell membrane</location>
        <topology evidence="1">Multi-pass membrane protein</topology>
    </subcellularLocation>
</comment>
<dbReference type="PROSITE" id="PS50850">
    <property type="entry name" value="MFS"/>
    <property type="match status" value="1"/>
</dbReference>
<keyword evidence="10" id="KW-1185">Reference proteome</keyword>
<feature type="transmembrane region" description="Helical" evidence="7">
    <location>
        <begin position="48"/>
        <end position="65"/>
    </location>
</feature>
<sequence>MKKMMKKISLLGLSFMLVTPFAVSSALPAMLTYYQKQGYTVSQVEQLFSLSSLMILVILLLNPILRHIPERIAIILGLLLISFGGTLPAFNQDYGVLFISRLVLGTGVGLINAHAINIISHHYQGDEKTKVLGLRGSSEVLGSASLTLLAGQFLTLGWSKAYLIYLFGLLMLAMYLLFVPKIEEVVEEPAQEVKEKLTGKQLVYLVSLAAYAGFIILVNTANMLRIPLVVEQLDMGTATQSSFILTLMMLMGILSGLVFSQIIHVVNKWFSSLVPLIFGLGMILLWQAHSLWLLGVGAVLTGFVYSLGVTFVFHKVSESFSINQLGTATTIVLLGCSLGGGGAAFALQAASTINTDITFAFLLFGVLNILLGSGLLVAMLRKDTI</sequence>
<feature type="transmembrane region" description="Helical" evidence="7">
    <location>
        <begin position="359"/>
        <end position="380"/>
    </location>
</feature>
<evidence type="ECO:0000256" key="4">
    <source>
        <dbReference type="ARBA" id="ARBA00022692"/>
    </source>
</evidence>
<dbReference type="Gene3D" id="1.20.1250.20">
    <property type="entry name" value="MFS general substrate transporter like domains"/>
    <property type="match status" value="2"/>
</dbReference>
<keyword evidence="4 7" id="KW-0812">Transmembrane</keyword>
<dbReference type="PANTHER" id="PTHR23514:SF3">
    <property type="entry name" value="BYPASS OF STOP CODON PROTEIN 6"/>
    <property type="match status" value="1"/>
</dbReference>
<evidence type="ECO:0000256" key="6">
    <source>
        <dbReference type="ARBA" id="ARBA00023136"/>
    </source>
</evidence>
<feature type="transmembrane region" description="Helical" evidence="7">
    <location>
        <begin position="325"/>
        <end position="347"/>
    </location>
</feature>
<organism evidence="9 10">
    <name type="scientific">Streptococcus caledonicus</name>
    <dbReference type="NCBI Taxonomy" id="2614158"/>
    <lineage>
        <taxon>Bacteria</taxon>
        <taxon>Bacillati</taxon>
        <taxon>Bacillota</taxon>
        <taxon>Bacilli</taxon>
        <taxon>Lactobacillales</taxon>
        <taxon>Streptococcaceae</taxon>
        <taxon>Streptococcus</taxon>
    </lineage>
</organism>
<evidence type="ECO:0000256" key="1">
    <source>
        <dbReference type="ARBA" id="ARBA00004651"/>
    </source>
</evidence>
<feature type="transmembrane region" description="Helical" evidence="7">
    <location>
        <begin position="292"/>
        <end position="313"/>
    </location>
</feature>
<evidence type="ECO:0000256" key="7">
    <source>
        <dbReference type="SAM" id="Phobius"/>
    </source>
</evidence>
<feature type="transmembrane region" description="Helical" evidence="7">
    <location>
        <begin position="269"/>
        <end position="286"/>
    </location>
</feature>
<evidence type="ECO:0000256" key="2">
    <source>
        <dbReference type="ARBA" id="ARBA00008335"/>
    </source>
</evidence>
<evidence type="ECO:0000256" key="5">
    <source>
        <dbReference type="ARBA" id="ARBA00022989"/>
    </source>
</evidence>
<dbReference type="InterPro" id="IPR020846">
    <property type="entry name" value="MFS_dom"/>
</dbReference>
<accession>A0ABW0UGB5</accession>
<dbReference type="InterPro" id="IPR011701">
    <property type="entry name" value="MFS"/>
</dbReference>
<dbReference type="Pfam" id="PF07690">
    <property type="entry name" value="MFS_1"/>
    <property type="match status" value="1"/>
</dbReference>
<dbReference type="PANTHER" id="PTHR23514">
    <property type="entry name" value="BYPASS OF STOP CODON PROTEIN 6"/>
    <property type="match status" value="1"/>
</dbReference>
<dbReference type="RefSeq" id="WP_156806223.1">
    <property type="nucleotide sequence ID" value="NZ_JBHSOJ010000023.1"/>
</dbReference>
<keyword evidence="5 7" id="KW-1133">Transmembrane helix</keyword>
<feature type="transmembrane region" description="Helical" evidence="7">
    <location>
        <begin position="96"/>
        <end position="119"/>
    </location>
</feature>
<feature type="transmembrane region" description="Helical" evidence="7">
    <location>
        <begin position="202"/>
        <end position="221"/>
    </location>
</feature>
<evidence type="ECO:0000259" key="8">
    <source>
        <dbReference type="PROSITE" id="PS50850"/>
    </source>
</evidence>
<dbReference type="EMBL" id="JBHSOJ010000023">
    <property type="protein sequence ID" value="MFC5631754.1"/>
    <property type="molecule type" value="Genomic_DNA"/>
</dbReference>
<comment type="caution">
    <text evidence="9">The sequence shown here is derived from an EMBL/GenBank/DDBJ whole genome shotgun (WGS) entry which is preliminary data.</text>
</comment>
<proteinExistence type="inferred from homology"/>
<protein>
    <submittedName>
        <fullName evidence="9">MFS transporter</fullName>
    </submittedName>
</protein>
<reference evidence="10" key="1">
    <citation type="journal article" date="2019" name="Int. J. Syst. Evol. Microbiol.">
        <title>The Global Catalogue of Microorganisms (GCM) 10K type strain sequencing project: providing services to taxonomists for standard genome sequencing and annotation.</title>
        <authorList>
            <consortium name="The Broad Institute Genomics Platform"/>
            <consortium name="The Broad Institute Genome Sequencing Center for Infectious Disease"/>
            <person name="Wu L."/>
            <person name="Ma J."/>
        </authorList>
    </citation>
    <scope>NUCLEOTIDE SEQUENCE [LARGE SCALE GENOMIC DNA]</scope>
    <source>
        <strain evidence="10">DT43</strain>
    </source>
</reference>
<feature type="transmembrane region" description="Helical" evidence="7">
    <location>
        <begin position="241"/>
        <end position="262"/>
    </location>
</feature>
<dbReference type="InterPro" id="IPR036259">
    <property type="entry name" value="MFS_trans_sf"/>
</dbReference>
<keyword evidence="3" id="KW-0813">Transport</keyword>
<dbReference type="Proteomes" id="UP001596110">
    <property type="component" value="Unassembled WGS sequence"/>
</dbReference>
<feature type="transmembrane region" description="Helical" evidence="7">
    <location>
        <begin position="164"/>
        <end position="182"/>
    </location>
</feature>
<keyword evidence="6 7" id="KW-0472">Membrane</keyword>
<comment type="similarity">
    <text evidence="2">Belongs to the major facilitator superfamily.</text>
</comment>
<feature type="transmembrane region" description="Helical" evidence="7">
    <location>
        <begin position="140"/>
        <end position="158"/>
    </location>
</feature>
<name>A0ABW0UGB5_9STRE</name>
<gene>
    <name evidence="9" type="ORF">ACFPQ3_09315</name>
</gene>
<dbReference type="SUPFAM" id="SSF103473">
    <property type="entry name" value="MFS general substrate transporter"/>
    <property type="match status" value="1"/>
</dbReference>